<evidence type="ECO:0000256" key="4">
    <source>
        <dbReference type="ARBA" id="ARBA00023002"/>
    </source>
</evidence>
<dbReference type="PROSITE" id="PS51318">
    <property type="entry name" value="TAT"/>
    <property type="match status" value="1"/>
</dbReference>
<keyword evidence="3" id="KW-0479">Metal-binding</keyword>
<sequence>MSKITRREAIGTVSAAATGLALTGAAGSAAAQTGLPRAPAFAGGHRPKPLRFDPAKLSGLSERLITSHWENNYQGSVRALNTVEEKLAAAMADEDFPPLLYGGLKREELHRTGSVILHEYYFDGLGGDGRPAGAIAEALARSHGSVEAWEREFRRTAMSLAGGSGWTVLAFNPHTGSLHNYWAWDHMHAAVTGVPLIALDMYEHSYHMDYGTAAARYIDAFMANLDWEVIDARYSAAVSWLGSETPRRPGP</sequence>
<dbReference type="RefSeq" id="WP_338446539.1">
    <property type="nucleotide sequence ID" value="NZ_CP144918.1"/>
</dbReference>
<keyword evidence="7" id="KW-1185">Reference proteome</keyword>
<reference evidence="6 7" key="1">
    <citation type="submission" date="2024-02" db="EMBL/GenBank/DDBJ databases">
        <title>The whole genome sequence of five bacterial samples isolated from Abu Dhabi Sabkha-shore region.</title>
        <authorList>
            <person name="Sudalaimuthuasari N."/>
            <person name="Sarfraz B."/>
            <person name="Tuyisabe J.D."/>
            <person name="Mugisha Ntwali L.D.M."/>
            <person name="Ali A.I.A.A."/>
            <person name="Almansoori S.Z.A."/>
            <person name="Alajami H.S.A."/>
            <person name="Almeqbaali A.A.S."/>
            <person name="Kundu B."/>
            <person name="Saeed E.E."/>
            <person name="Sukumarinath V."/>
            <person name="Mishra A.K."/>
            <person name="Hazzouri K.M."/>
            <person name="Almaskari R."/>
            <person name="Sharma A.K."/>
            <person name="Amiri K.M.A."/>
        </authorList>
    </citation>
    <scope>NUCLEOTIDE SEQUENCE [LARGE SCALE GENOMIC DNA]</scope>
    <source>
        <strain evidence="7">kcgeb_sd</strain>
    </source>
</reference>
<dbReference type="SUPFAM" id="SSF46609">
    <property type="entry name" value="Fe,Mn superoxide dismutase (SOD), N-terminal domain"/>
    <property type="match status" value="1"/>
</dbReference>
<dbReference type="InterPro" id="IPR006311">
    <property type="entry name" value="TAT_signal"/>
</dbReference>
<comment type="similarity">
    <text evidence="1">Belongs to the iron/manganese superoxide dismutase family.</text>
</comment>
<evidence type="ECO:0000256" key="3">
    <source>
        <dbReference type="ARBA" id="ARBA00022723"/>
    </source>
</evidence>
<dbReference type="SUPFAM" id="SSF54719">
    <property type="entry name" value="Fe,Mn superoxide dismutase (SOD), C-terminal domain"/>
    <property type="match status" value="1"/>
</dbReference>
<proteinExistence type="inferred from homology"/>
<dbReference type="EC" id="1.15.1.1" evidence="2"/>
<dbReference type="EMBL" id="CP144918">
    <property type="protein sequence ID" value="WWA47650.1"/>
    <property type="molecule type" value="Genomic_DNA"/>
</dbReference>
<dbReference type="Pfam" id="PF02777">
    <property type="entry name" value="Sod_Fe_C"/>
    <property type="match status" value="1"/>
</dbReference>
<protein>
    <recommendedName>
        <fullName evidence="2">superoxide dismutase</fullName>
        <ecNumber evidence="2">1.15.1.1</ecNumber>
    </recommendedName>
</protein>
<evidence type="ECO:0000259" key="5">
    <source>
        <dbReference type="Pfam" id="PF02777"/>
    </source>
</evidence>
<feature type="domain" description="Manganese/iron superoxide dismutase C-terminal" evidence="5">
    <location>
        <begin position="131"/>
        <end position="232"/>
    </location>
</feature>
<evidence type="ECO:0000256" key="1">
    <source>
        <dbReference type="ARBA" id="ARBA00008714"/>
    </source>
</evidence>
<accession>A0ABZ2D3M5</accession>
<dbReference type="PANTHER" id="PTHR11404:SF6">
    <property type="entry name" value="SUPEROXIDE DISMUTASE [MN], MITOCHONDRIAL"/>
    <property type="match status" value="1"/>
</dbReference>
<evidence type="ECO:0000313" key="6">
    <source>
        <dbReference type="EMBL" id="WWA47650.1"/>
    </source>
</evidence>
<name>A0ABZ2D3M5_9SPHN</name>
<gene>
    <name evidence="6" type="ORF">V5F89_01710</name>
</gene>
<dbReference type="InterPro" id="IPR036314">
    <property type="entry name" value="SOD_C_sf"/>
</dbReference>
<keyword evidence="4" id="KW-0560">Oxidoreductase</keyword>
<dbReference type="Proteomes" id="UP001335183">
    <property type="component" value="Chromosome"/>
</dbReference>
<organism evidence="6 7">
    <name type="scientific">Pelagerythrobacter marensis</name>
    <dbReference type="NCBI Taxonomy" id="543877"/>
    <lineage>
        <taxon>Bacteria</taxon>
        <taxon>Pseudomonadati</taxon>
        <taxon>Pseudomonadota</taxon>
        <taxon>Alphaproteobacteria</taxon>
        <taxon>Sphingomonadales</taxon>
        <taxon>Erythrobacteraceae</taxon>
        <taxon>Pelagerythrobacter</taxon>
    </lineage>
</organism>
<evidence type="ECO:0000313" key="7">
    <source>
        <dbReference type="Proteomes" id="UP001335183"/>
    </source>
</evidence>
<evidence type="ECO:0000256" key="2">
    <source>
        <dbReference type="ARBA" id="ARBA00012682"/>
    </source>
</evidence>
<dbReference type="InterPro" id="IPR019832">
    <property type="entry name" value="Mn/Fe_SOD_C"/>
</dbReference>
<dbReference type="Gene3D" id="3.55.40.20">
    <property type="entry name" value="Iron/manganese superoxide dismutase, C-terminal domain"/>
    <property type="match status" value="1"/>
</dbReference>
<dbReference type="InterPro" id="IPR050265">
    <property type="entry name" value="Fe/Mn_Superoxide_Dismutase"/>
</dbReference>
<dbReference type="PANTHER" id="PTHR11404">
    <property type="entry name" value="SUPEROXIDE DISMUTASE 2"/>
    <property type="match status" value="1"/>
</dbReference>
<dbReference type="InterPro" id="IPR036324">
    <property type="entry name" value="Mn/Fe_SOD_N_sf"/>
</dbReference>